<dbReference type="GO" id="GO:0016853">
    <property type="term" value="F:isomerase activity"/>
    <property type="evidence" value="ECO:0007669"/>
    <property type="project" value="UniProtKB-KW"/>
</dbReference>
<keyword evidence="2" id="KW-0413">Isomerase</keyword>
<dbReference type="AlphaFoldDB" id="A0A3S0IPX8"/>
<evidence type="ECO:0000313" key="2">
    <source>
        <dbReference type="EMBL" id="RTE54930.1"/>
    </source>
</evidence>
<feature type="domain" description="Xylose isomerase-like TIM barrel" evidence="1">
    <location>
        <begin position="63"/>
        <end position="291"/>
    </location>
</feature>
<comment type="caution">
    <text evidence="2">The sequence shown here is derived from an EMBL/GenBank/DDBJ whole genome shotgun (WGS) entry which is preliminary data.</text>
</comment>
<dbReference type="InterPro" id="IPR013022">
    <property type="entry name" value="Xyl_isomerase-like_TIM-brl"/>
</dbReference>
<proteinExistence type="predicted"/>
<dbReference type="Pfam" id="PF01261">
    <property type="entry name" value="AP_endonuc_2"/>
    <property type="match status" value="1"/>
</dbReference>
<name>A0A3S0IPX8_9FLAO</name>
<dbReference type="OrthoDB" id="1114629at2"/>
<keyword evidence="3" id="KW-1185">Reference proteome</keyword>
<dbReference type="InterPro" id="IPR036237">
    <property type="entry name" value="Xyl_isomerase-like_sf"/>
</dbReference>
<sequence>MDNKRRSIIRSLVLAPLFFGTRGLLASHKGGALVKNRVQYSVNAYSFNAMLRSGEMTFYDMMEFAAHIGLDAVDLTGYYFSSYPQVPNNNELFLLKQRALELGLNISWTGVRNNFVDPDPDMRKADRDMVKNWLAVSSLLGASIMRVFTGKYNYKDFTKGEVKAWLVEEFKSCAQYGAEHGVMVGLQNHNEFLFGSNEIIDIIRRVGSKWFGLILDVGSLHASDPYSEIEKLAPYANYWFVKEHVYPNGIKTPVDMKRIAGIVKNQGYQGYISFESLSEGDPKKIITSMLASFKAEYEKL</sequence>
<organism evidence="2 3">
    <name type="scientific">Arenibacter aquaticus</name>
    <dbReference type="NCBI Taxonomy" id="2489054"/>
    <lineage>
        <taxon>Bacteria</taxon>
        <taxon>Pseudomonadati</taxon>
        <taxon>Bacteroidota</taxon>
        <taxon>Flavobacteriia</taxon>
        <taxon>Flavobacteriales</taxon>
        <taxon>Flavobacteriaceae</taxon>
        <taxon>Arenibacter</taxon>
    </lineage>
</organism>
<dbReference type="Gene3D" id="3.20.20.150">
    <property type="entry name" value="Divalent-metal-dependent TIM barrel enzymes"/>
    <property type="match status" value="1"/>
</dbReference>
<gene>
    <name evidence="2" type="ORF">EHW67_07140</name>
</gene>
<protein>
    <submittedName>
        <fullName evidence="2">Sugar phosphate isomerase/epimerase</fullName>
    </submittedName>
</protein>
<dbReference type="EMBL" id="RQPJ01000002">
    <property type="protein sequence ID" value="RTE54930.1"/>
    <property type="molecule type" value="Genomic_DNA"/>
</dbReference>
<dbReference type="Proteomes" id="UP000267585">
    <property type="component" value="Unassembled WGS sequence"/>
</dbReference>
<dbReference type="PANTHER" id="PTHR12110">
    <property type="entry name" value="HYDROXYPYRUVATE ISOMERASE"/>
    <property type="match status" value="1"/>
</dbReference>
<dbReference type="InterPro" id="IPR050312">
    <property type="entry name" value="IolE/XylAMocC-like"/>
</dbReference>
<dbReference type="RefSeq" id="WP_126161662.1">
    <property type="nucleotide sequence ID" value="NZ_RQPJ01000002.1"/>
</dbReference>
<evidence type="ECO:0000313" key="3">
    <source>
        <dbReference type="Proteomes" id="UP000267585"/>
    </source>
</evidence>
<evidence type="ECO:0000259" key="1">
    <source>
        <dbReference type="Pfam" id="PF01261"/>
    </source>
</evidence>
<dbReference type="SUPFAM" id="SSF51658">
    <property type="entry name" value="Xylose isomerase-like"/>
    <property type="match status" value="1"/>
</dbReference>
<dbReference type="PANTHER" id="PTHR12110:SF53">
    <property type="entry name" value="BLR5974 PROTEIN"/>
    <property type="match status" value="1"/>
</dbReference>
<reference evidence="2 3" key="1">
    <citation type="submission" date="2018-11" db="EMBL/GenBank/DDBJ databases">
        <title>Arenibacter aquaticus sp.nov., a marine bacterium isolated from surface seawater in the South China Sea.</title>
        <authorList>
            <person name="Guo J."/>
            <person name="Sun J."/>
        </authorList>
    </citation>
    <scope>NUCLEOTIDE SEQUENCE [LARGE SCALE GENOMIC DNA]</scope>
    <source>
        <strain evidence="2 3">GUO666</strain>
    </source>
</reference>
<accession>A0A3S0IPX8</accession>